<dbReference type="EMBL" id="MN739154">
    <property type="protein sequence ID" value="QHS90989.1"/>
    <property type="molecule type" value="Genomic_DNA"/>
</dbReference>
<feature type="transmembrane region" description="Helical" evidence="1">
    <location>
        <begin position="6"/>
        <end position="24"/>
    </location>
</feature>
<proteinExistence type="predicted"/>
<keyword evidence="1" id="KW-1133">Transmembrane helix</keyword>
<keyword evidence="1" id="KW-0472">Membrane</keyword>
<name>A0A6C0BHG4_9ZZZZ</name>
<reference evidence="2" key="1">
    <citation type="journal article" date="2020" name="Nature">
        <title>Giant virus diversity and host interactions through global metagenomics.</title>
        <authorList>
            <person name="Schulz F."/>
            <person name="Roux S."/>
            <person name="Paez-Espino D."/>
            <person name="Jungbluth S."/>
            <person name="Walsh D.A."/>
            <person name="Denef V.J."/>
            <person name="McMahon K.D."/>
            <person name="Konstantinidis K.T."/>
            <person name="Eloe-Fadrosh E.A."/>
            <person name="Kyrpides N.C."/>
            <person name="Woyke T."/>
        </authorList>
    </citation>
    <scope>NUCLEOTIDE SEQUENCE</scope>
    <source>
        <strain evidence="2">GVMAG-M-3300013004-44</strain>
    </source>
</reference>
<accession>A0A6C0BHG4</accession>
<organism evidence="2">
    <name type="scientific">viral metagenome</name>
    <dbReference type="NCBI Taxonomy" id="1070528"/>
    <lineage>
        <taxon>unclassified sequences</taxon>
        <taxon>metagenomes</taxon>
        <taxon>organismal metagenomes</taxon>
    </lineage>
</organism>
<keyword evidence="1" id="KW-0812">Transmembrane</keyword>
<dbReference type="AlphaFoldDB" id="A0A6C0BHG4"/>
<protein>
    <submittedName>
        <fullName evidence="2">Uncharacterized protein</fullName>
    </submittedName>
</protein>
<sequence>MFKRIQFIPFIIGIIIGIIAVIFIKPEMSVVYKYPNPESSQKIIYKDKNDICYAYAGKKVDCDKNEDKMKNFPLSL</sequence>
<evidence type="ECO:0000256" key="1">
    <source>
        <dbReference type="SAM" id="Phobius"/>
    </source>
</evidence>
<evidence type="ECO:0000313" key="2">
    <source>
        <dbReference type="EMBL" id="QHS90989.1"/>
    </source>
</evidence>